<evidence type="ECO:0000256" key="1">
    <source>
        <dbReference type="ARBA" id="ARBA00022741"/>
    </source>
</evidence>
<evidence type="ECO:0000256" key="2">
    <source>
        <dbReference type="ARBA" id="ARBA00023134"/>
    </source>
</evidence>
<dbReference type="Proteomes" id="UP000887578">
    <property type="component" value="Unplaced"/>
</dbReference>
<dbReference type="InterPro" id="IPR027417">
    <property type="entry name" value="P-loop_NTPase"/>
</dbReference>
<keyword evidence="1" id="KW-0547">Nucleotide-binding</keyword>
<dbReference type="GO" id="GO:0005525">
    <property type="term" value="F:GTP binding"/>
    <property type="evidence" value="ECO:0007669"/>
    <property type="project" value="UniProtKB-KW"/>
</dbReference>
<dbReference type="InterPro" id="IPR003578">
    <property type="entry name" value="Small_GTPase_Rho"/>
</dbReference>
<dbReference type="PANTHER" id="PTHR24072">
    <property type="entry name" value="RHO FAMILY GTPASE"/>
    <property type="match status" value="1"/>
</dbReference>
<dbReference type="WBParaSite" id="PDA_v2.g17512.t1">
    <property type="protein sequence ID" value="PDA_v2.g17512.t1"/>
    <property type="gene ID" value="PDA_v2.g17512"/>
</dbReference>
<dbReference type="Pfam" id="PF00071">
    <property type="entry name" value="Ras"/>
    <property type="match status" value="1"/>
</dbReference>
<evidence type="ECO:0000313" key="3">
    <source>
        <dbReference type="Proteomes" id="UP000887578"/>
    </source>
</evidence>
<keyword evidence="3" id="KW-1185">Reference proteome</keyword>
<dbReference type="PROSITE" id="PS51419">
    <property type="entry name" value="RAB"/>
    <property type="match status" value="1"/>
</dbReference>
<dbReference type="GO" id="GO:0007264">
    <property type="term" value="P:small GTPase-mediated signal transduction"/>
    <property type="evidence" value="ECO:0007669"/>
    <property type="project" value="InterPro"/>
</dbReference>
<evidence type="ECO:0000313" key="4">
    <source>
        <dbReference type="WBParaSite" id="PDA_v2.g17512.t1"/>
    </source>
</evidence>
<dbReference type="Gene3D" id="3.40.50.300">
    <property type="entry name" value="P-loop containing nucleotide triphosphate hydrolases"/>
    <property type="match status" value="1"/>
</dbReference>
<sequence length="109" mass="12391">MCFSIISPETLKDIPKYWIPEVRHFCPNIPFILVGIQKDLRNDPKTIAELARKNHEPVKYKQGKAMAKKIGAFAYVECSAVTKEGVHEVFEKATQVALKMKKKQSCSII</sequence>
<organism evidence="3 4">
    <name type="scientific">Panagrolaimus davidi</name>
    <dbReference type="NCBI Taxonomy" id="227884"/>
    <lineage>
        <taxon>Eukaryota</taxon>
        <taxon>Metazoa</taxon>
        <taxon>Ecdysozoa</taxon>
        <taxon>Nematoda</taxon>
        <taxon>Chromadorea</taxon>
        <taxon>Rhabditida</taxon>
        <taxon>Tylenchina</taxon>
        <taxon>Panagrolaimomorpha</taxon>
        <taxon>Panagrolaimoidea</taxon>
        <taxon>Panagrolaimidae</taxon>
        <taxon>Panagrolaimus</taxon>
    </lineage>
</organism>
<keyword evidence="2" id="KW-0342">GTP-binding</keyword>
<dbReference type="InterPro" id="IPR001806">
    <property type="entry name" value="Small_GTPase"/>
</dbReference>
<proteinExistence type="predicted"/>
<dbReference type="GO" id="GO:0003924">
    <property type="term" value="F:GTPase activity"/>
    <property type="evidence" value="ECO:0007669"/>
    <property type="project" value="InterPro"/>
</dbReference>
<dbReference type="FunFam" id="3.40.50.300:FF:001806">
    <property type="entry name" value="rho-related GTP-binding protein RhoD isoform X3"/>
    <property type="match status" value="1"/>
</dbReference>
<protein>
    <submittedName>
        <fullName evidence="4">Uncharacterized protein</fullName>
    </submittedName>
</protein>
<dbReference type="PROSITE" id="PS51420">
    <property type="entry name" value="RHO"/>
    <property type="match status" value="1"/>
</dbReference>
<reference evidence="4" key="1">
    <citation type="submission" date="2022-11" db="UniProtKB">
        <authorList>
            <consortium name="WormBaseParasite"/>
        </authorList>
    </citation>
    <scope>IDENTIFICATION</scope>
</reference>
<accession>A0A914PGU4</accession>
<name>A0A914PGU4_9BILA</name>
<dbReference type="PRINTS" id="PR00449">
    <property type="entry name" value="RASTRNSFRMNG"/>
</dbReference>
<dbReference type="SUPFAM" id="SSF52540">
    <property type="entry name" value="P-loop containing nucleoside triphosphate hydrolases"/>
    <property type="match status" value="1"/>
</dbReference>
<dbReference type="SMART" id="SM00174">
    <property type="entry name" value="RHO"/>
    <property type="match status" value="1"/>
</dbReference>
<dbReference type="AlphaFoldDB" id="A0A914PGU4"/>
<dbReference type="PROSITE" id="PS51421">
    <property type="entry name" value="RAS"/>
    <property type="match status" value="1"/>
</dbReference>